<proteinExistence type="predicted"/>
<reference evidence="3" key="1">
    <citation type="submission" date="2019-04" db="EMBL/GenBank/DDBJ databases">
        <authorList>
            <consortium name="Science for Life Laboratories"/>
        </authorList>
    </citation>
    <scope>NUCLEOTIDE SEQUENCE</scope>
    <source>
        <strain evidence="3">MBLW1</strain>
    </source>
</reference>
<dbReference type="SUPFAM" id="SSF88713">
    <property type="entry name" value="Glycoside hydrolase/deacetylase"/>
    <property type="match status" value="1"/>
</dbReference>
<dbReference type="Gene3D" id="3.20.20.370">
    <property type="entry name" value="Glycoside hydrolase/deacetylase"/>
    <property type="match status" value="1"/>
</dbReference>
<dbReference type="GO" id="GO:0005975">
    <property type="term" value="P:carbohydrate metabolic process"/>
    <property type="evidence" value="ECO:0007669"/>
    <property type="project" value="InterPro"/>
</dbReference>
<feature type="region of interest" description="Disordered" evidence="1">
    <location>
        <begin position="1"/>
        <end position="36"/>
    </location>
</feature>
<dbReference type="PROSITE" id="PS51677">
    <property type="entry name" value="NODB"/>
    <property type="match status" value="1"/>
</dbReference>
<dbReference type="Proteomes" id="UP000464378">
    <property type="component" value="Chromosome"/>
</dbReference>
<dbReference type="NCBIfam" id="TIGR03006">
    <property type="entry name" value="pepcterm_polyde"/>
    <property type="match status" value="1"/>
</dbReference>
<dbReference type="Pfam" id="PF01522">
    <property type="entry name" value="Polysacc_deac_1"/>
    <property type="match status" value="1"/>
</dbReference>
<dbReference type="RefSeq" id="WP_232055989.1">
    <property type="nucleotide sequence ID" value="NZ_LR593887.1"/>
</dbReference>
<evidence type="ECO:0000313" key="4">
    <source>
        <dbReference type="Proteomes" id="UP000464378"/>
    </source>
</evidence>
<feature type="compositionally biased region" description="Basic and acidic residues" evidence="1">
    <location>
        <begin position="22"/>
        <end position="33"/>
    </location>
</feature>
<dbReference type="EMBL" id="LR586016">
    <property type="protein sequence ID" value="VIP01996.1"/>
    <property type="molecule type" value="Genomic_DNA"/>
</dbReference>
<dbReference type="KEGG" id="tim:GMBLW1_19640"/>
<dbReference type="InterPro" id="IPR014344">
    <property type="entry name" value="XrtA_polysacc_deacetyl"/>
</dbReference>
<dbReference type="PANTHER" id="PTHR47561:SF1">
    <property type="entry name" value="POLYSACCHARIDE DEACETYLASE FAMILY PROTEIN (AFU_ORTHOLOGUE AFUA_6G05030)"/>
    <property type="match status" value="1"/>
</dbReference>
<dbReference type="InParanoid" id="A0A6C2YKN9"/>
<protein>
    <recommendedName>
        <fullName evidence="2">NodB homology domain-containing protein</fullName>
    </recommendedName>
</protein>
<accession>A0A6C2YKN9</accession>
<dbReference type="GO" id="GO:0016810">
    <property type="term" value="F:hydrolase activity, acting on carbon-nitrogen (but not peptide) bonds"/>
    <property type="evidence" value="ECO:0007669"/>
    <property type="project" value="InterPro"/>
</dbReference>
<dbReference type="InterPro" id="IPR002509">
    <property type="entry name" value="NODB_dom"/>
</dbReference>
<dbReference type="InterPro" id="IPR022560">
    <property type="entry name" value="DUF3473"/>
</dbReference>
<feature type="domain" description="NodB homology" evidence="2">
    <location>
        <begin position="60"/>
        <end position="333"/>
    </location>
</feature>
<sequence>MDTDVLQSPRPMTDSSAPSEAHQSEAHQSEAHQSKSPLATVLSFDVEEHHRIEAAAKLTPSADSRAEYARRMEATTYDLLELLAAYSVRATFYLVGEIAESHPRLVQDIAAAGHEIGSHSHTHTNIHQLDPDRFRMEIRESKDVLEQVSGQPVWGFRAPTFSVTRRTAWAIDLLAEEGYRYDSSIFPVRHDRYGVPDAPRTPYIAHGIARSMLELPPLTWRRLGQNLPVAGGGYFRLFPLAMMRAGIRTMHAKPDSTPRIAMLYFHPWEFDIDQPRLPLGRLSRWRTYVGIARSRARLERLIQEHRSTFQTAADVVTQLEPMREQLPRFGLTP</sequence>
<organism evidence="3">
    <name type="scientific">Tuwongella immobilis</name>
    <dbReference type="NCBI Taxonomy" id="692036"/>
    <lineage>
        <taxon>Bacteria</taxon>
        <taxon>Pseudomonadati</taxon>
        <taxon>Planctomycetota</taxon>
        <taxon>Planctomycetia</taxon>
        <taxon>Gemmatales</taxon>
        <taxon>Gemmataceae</taxon>
        <taxon>Tuwongella</taxon>
    </lineage>
</organism>
<dbReference type="CDD" id="cd10941">
    <property type="entry name" value="CE4_PuuE_HpPgdA_like_2"/>
    <property type="match status" value="1"/>
</dbReference>
<keyword evidence="4" id="KW-1185">Reference proteome</keyword>
<name>A0A6C2YKN9_9BACT</name>
<gene>
    <name evidence="3" type="ORF">GMBLW1_19640</name>
</gene>
<dbReference type="Pfam" id="PF11959">
    <property type="entry name" value="DUF3473"/>
    <property type="match status" value="1"/>
</dbReference>
<dbReference type="InterPro" id="IPR045235">
    <property type="entry name" value="PuuE_HpPgdA-like"/>
</dbReference>
<dbReference type="AlphaFoldDB" id="A0A6C2YKN9"/>
<evidence type="ECO:0000259" key="2">
    <source>
        <dbReference type="PROSITE" id="PS51677"/>
    </source>
</evidence>
<evidence type="ECO:0000313" key="3">
    <source>
        <dbReference type="EMBL" id="VIP01996.1"/>
    </source>
</evidence>
<dbReference type="PANTHER" id="PTHR47561">
    <property type="entry name" value="POLYSACCHARIDE DEACETYLASE FAMILY PROTEIN (AFU_ORTHOLOGUE AFUA_6G05030)"/>
    <property type="match status" value="1"/>
</dbReference>
<dbReference type="InterPro" id="IPR011330">
    <property type="entry name" value="Glyco_hydro/deAcase_b/a-brl"/>
</dbReference>
<evidence type="ECO:0000256" key="1">
    <source>
        <dbReference type="SAM" id="MobiDB-lite"/>
    </source>
</evidence>
<dbReference type="EMBL" id="LR593887">
    <property type="protein sequence ID" value="VTS00075.1"/>
    <property type="molecule type" value="Genomic_DNA"/>
</dbReference>